<feature type="compositionally biased region" description="Gly residues" evidence="2">
    <location>
        <begin position="146"/>
        <end position="157"/>
    </location>
</feature>
<keyword evidence="5" id="KW-1185">Reference proteome</keyword>
<dbReference type="AlphaFoldDB" id="A0A103Y5U7"/>
<evidence type="ECO:0000256" key="2">
    <source>
        <dbReference type="SAM" id="MobiDB-lite"/>
    </source>
</evidence>
<evidence type="ECO:0000313" key="5">
    <source>
        <dbReference type="Proteomes" id="UP000243975"/>
    </source>
</evidence>
<dbReference type="InterPro" id="IPR006734">
    <property type="entry name" value="PLATZ"/>
</dbReference>
<comment type="caution">
    <text evidence="4">The sequence shown here is derived from an EMBL/GenBank/DDBJ whole genome shotgun (WGS) entry which is preliminary data.</text>
</comment>
<feature type="domain" description="B box-type" evidence="3">
    <location>
        <begin position="8"/>
        <end position="47"/>
    </location>
</feature>
<keyword evidence="1" id="KW-0862">Zinc</keyword>
<gene>
    <name evidence="4" type="ORF">Ccrd_018622</name>
</gene>
<dbReference type="Pfam" id="PF04640">
    <property type="entry name" value="PLATZ"/>
    <property type="match status" value="1"/>
</dbReference>
<evidence type="ECO:0000259" key="3">
    <source>
        <dbReference type="PROSITE" id="PS50119"/>
    </source>
</evidence>
<protein>
    <recommendedName>
        <fullName evidence="3">B box-type domain-containing protein</fullName>
    </recommendedName>
</protein>
<name>A0A103Y5U7_CYNCS</name>
<dbReference type="Gene3D" id="3.30.160.60">
    <property type="entry name" value="Classic Zinc Finger"/>
    <property type="match status" value="1"/>
</dbReference>
<dbReference type="PANTHER" id="PTHR31065:SF9">
    <property type="entry name" value="TRANSCRIPTION FACTOR FAMILY PROTEIN, PUTATIVE-RELATED"/>
    <property type="match status" value="1"/>
</dbReference>
<dbReference type="EMBL" id="LEKV01002565">
    <property type="protein sequence ID" value="KVI03086.1"/>
    <property type="molecule type" value="Genomic_DNA"/>
</dbReference>
<dbReference type="OMA" id="HRIITIY"/>
<keyword evidence="1" id="KW-0863">Zinc-finger</keyword>
<feature type="region of interest" description="Disordered" evidence="2">
    <location>
        <begin position="129"/>
        <end position="174"/>
    </location>
</feature>
<keyword evidence="1" id="KW-0479">Metal-binding</keyword>
<dbReference type="PANTHER" id="PTHR31065">
    <property type="entry name" value="PLATZ TRANSCRIPTION FACTOR FAMILY PROTEIN"/>
    <property type="match status" value="1"/>
</dbReference>
<proteinExistence type="predicted"/>
<dbReference type="GO" id="GO:0008270">
    <property type="term" value="F:zinc ion binding"/>
    <property type="evidence" value="ECO:0007669"/>
    <property type="project" value="UniProtKB-KW"/>
</dbReference>
<organism evidence="4 5">
    <name type="scientific">Cynara cardunculus var. scolymus</name>
    <name type="common">Globe artichoke</name>
    <name type="synonym">Cynara scolymus</name>
    <dbReference type="NCBI Taxonomy" id="59895"/>
    <lineage>
        <taxon>Eukaryota</taxon>
        <taxon>Viridiplantae</taxon>
        <taxon>Streptophyta</taxon>
        <taxon>Embryophyta</taxon>
        <taxon>Tracheophyta</taxon>
        <taxon>Spermatophyta</taxon>
        <taxon>Magnoliopsida</taxon>
        <taxon>eudicotyledons</taxon>
        <taxon>Gunneridae</taxon>
        <taxon>Pentapetalae</taxon>
        <taxon>asterids</taxon>
        <taxon>campanulids</taxon>
        <taxon>Asterales</taxon>
        <taxon>Asteraceae</taxon>
        <taxon>Carduoideae</taxon>
        <taxon>Cardueae</taxon>
        <taxon>Carduinae</taxon>
        <taxon>Cynara</taxon>
    </lineage>
</organism>
<feature type="non-terminal residue" evidence="4">
    <location>
        <position position="1"/>
    </location>
</feature>
<sequence length="174" mass="19380">MRTFFMACPAHNIRRNDLNQYCIDCEMAACQHCRAEGTHHDHRIITIYRLVYREVVSLEEMNRYLDCSRIQPYMSNGREVLALHPLPHCGSGSLKQHIACRFCTRKLMDPRSYQYCSIACKYQIDGGRPTTIEPPARPPASNNGDGDNGGAGGGSAAAGGSRNGKTASHHRSRK</sequence>
<dbReference type="InterPro" id="IPR000315">
    <property type="entry name" value="Znf_B-box"/>
</dbReference>
<reference evidence="4 5" key="1">
    <citation type="journal article" date="2016" name="Sci. Rep.">
        <title>The genome sequence of the outbreeding globe artichoke constructed de novo incorporating a phase-aware low-pass sequencing strategy of F1 progeny.</title>
        <authorList>
            <person name="Scaglione D."/>
            <person name="Reyes-Chin-Wo S."/>
            <person name="Acquadro A."/>
            <person name="Froenicke L."/>
            <person name="Portis E."/>
            <person name="Beitel C."/>
            <person name="Tirone M."/>
            <person name="Mauro R."/>
            <person name="Lo Monaco A."/>
            <person name="Mauromicale G."/>
            <person name="Faccioli P."/>
            <person name="Cattivelli L."/>
            <person name="Rieseberg L."/>
            <person name="Michelmore R."/>
            <person name="Lanteri S."/>
        </authorList>
    </citation>
    <scope>NUCLEOTIDE SEQUENCE [LARGE SCALE GENOMIC DNA]</scope>
    <source>
        <strain evidence="4">2C</strain>
    </source>
</reference>
<dbReference type="SUPFAM" id="SSF57845">
    <property type="entry name" value="B-box zinc-binding domain"/>
    <property type="match status" value="1"/>
</dbReference>
<dbReference type="Proteomes" id="UP000243975">
    <property type="component" value="Unassembled WGS sequence"/>
</dbReference>
<dbReference type="PROSITE" id="PS50119">
    <property type="entry name" value="ZF_BBOX"/>
    <property type="match status" value="1"/>
</dbReference>
<accession>A0A103Y5U7</accession>
<dbReference type="Gramene" id="KVI03086">
    <property type="protein sequence ID" value="KVI03086"/>
    <property type="gene ID" value="Ccrd_018622"/>
</dbReference>
<evidence type="ECO:0000313" key="4">
    <source>
        <dbReference type="EMBL" id="KVI03086.1"/>
    </source>
</evidence>
<evidence type="ECO:0000256" key="1">
    <source>
        <dbReference type="PROSITE-ProRule" id="PRU00024"/>
    </source>
</evidence>